<protein>
    <submittedName>
        <fullName evidence="1">Uncharacterized protein</fullName>
    </submittedName>
</protein>
<proteinExistence type="predicted"/>
<organism evidence="1 2">
    <name type="scientific">Araneus ventricosus</name>
    <name type="common">Orbweaver spider</name>
    <name type="synonym">Epeira ventricosa</name>
    <dbReference type="NCBI Taxonomy" id="182803"/>
    <lineage>
        <taxon>Eukaryota</taxon>
        <taxon>Metazoa</taxon>
        <taxon>Ecdysozoa</taxon>
        <taxon>Arthropoda</taxon>
        <taxon>Chelicerata</taxon>
        <taxon>Arachnida</taxon>
        <taxon>Araneae</taxon>
        <taxon>Araneomorphae</taxon>
        <taxon>Entelegynae</taxon>
        <taxon>Araneoidea</taxon>
        <taxon>Araneidae</taxon>
        <taxon>Araneus</taxon>
    </lineage>
</organism>
<sequence length="72" mass="8074">MAGRIDAPAKCELRSVIRFLEAEGWFVEDDRCSCFLLDFTMTLRRAILTSGVFLIHGNACPHGAVVTQQFLE</sequence>
<dbReference type="AlphaFoldDB" id="A0A4Y2AP67"/>
<dbReference type="EMBL" id="BGPR01000024">
    <property type="protein sequence ID" value="GBL81059.1"/>
    <property type="molecule type" value="Genomic_DNA"/>
</dbReference>
<comment type="caution">
    <text evidence="1">The sequence shown here is derived from an EMBL/GenBank/DDBJ whole genome shotgun (WGS) entry which is preliminary data.</text>
</comment>
<accession>A0A4Y2AP67</accession>
<gene>
    <name evidence="1" type="ORF">AVEN_83135_1</name>
</gene>
<evidence type="ECO:0000313" key="2">
    <source>
        <dbReference type="Proteomes" id="UP000499080"/>
    </source>
</evidence>
<name>A0A4Y2AP67_ARAVE</name>
<reference evidence="1 2" key="1">
    <citation type="journal article" date="2019" name="Sci. Rep.">
        <title>Orb-weaving spider Araneus ventricosus genome elucidates the spidroin gene catalogue.</title>
        <authorList>
            <person name="Kono N."/>
            <person name="Nakamura H."/>
            <person name="Ohtoshi R."/>
            <person name="Moran D.A.P."/>
            <person name="Shinohara A."/>
            <person name="Yoshida Y."/>
            <person name="Fujiwara M."/>
            <person name="Mori M."/>
            <person name="Tomita M."/>
            <person name="Arakawa K."/>
        </authorList>
    </citation>
    <scope>NUCLEOTIDE SEQUENCE [LARGE SCALE GENOMIC DNA]</scope>
</reference>
<evidence type="ECO:0000313" key="1">
    <source>
        <dbReference type="EMBL" id="GBL81059.1"/>
    </source>
</evidence>
<keyword evidence="2" id="KW-1185">Reference proteome</keyword>
<dbReference type="Proteomes" id="UP000499080">
    <property type="component" value="Unassembled WGS sequence"/>
</dbReference>